<dbReference type="GO" id="GO:0003841">
    <property type="term" value="F:1-acylglycerol-3-phosphate O-acyltransferase activity"/>
    <property type="evidence" value="ECO:0007669"/>
    <property type="project" value="UniProtKB-UniRule"/>
</dbReference>
<dbReference type="EC" id="2.3.1.51" evidence="5 9"/>
<dbReference type="PANTHER" id="PTHR10434:SF11">
    <property type="entry name" value="1-ACYL-SN-GLYCEROL-3-PHOSPHATE ACYLTRANSFERASE"/>
    <property type="match status" value="1"/>
</dbReference>
<dbReference type="AlphaFoldDB" id="A0A3A8IK71"/>
<dbReference type="InterPro" id="IPR004552">
    <property type="entry name" value="AGP_acyltrans"/>
</dbReference>
<keyword evidence="7 9" id="KW-0808">Transferase</keyword>
<comment type="caution">
    <text evidence="12">The sequence shown here is derived from an EMBL/GenBank/DDBJ whole genome shotgun (WGS) entry which is preliminary data.</text>
</comment>
<comment type="domain">
    <text evidence="9">The HXXXXD motif is essential for acyltransferase activity and may constitute the binding site for the phosphate moiety of the glycerol-3-phosphate.</text>
</comment>
<reference evidence="13" key="1">
    <citation type="submission" date="2018-09" db="EMBL/GenBank/DDBJ databases">
        <authorList>
            <person name="Livingstone P.G."/>
            <person name="Whitworth D.E."/>
        </authorList>
    </citation>
    <scope>NUCLEOTIDE SEQUENCE [LARGE SCALE GENOMIC DNA]</scope>
    <source>
        <strain evidence="13">CA054A</strain>
    </source>
</reference>
<evidence type="ECO:0000256" key="9">
    <source>
        <dbReference type="RuleBase" id="RU361267"/>
    </source>
</evidence>
<keyword evidence="13" id="KW-1185">Reference proteome</keyword>
<dbReference type="SUPFAM" id="SSF69593">
    <property type="entry name" value="Glycerol-3-phosphate (1)-acyltransferase"/>
    <property type="match status" value="1"/>
</dbReference>
<keyword evidence="10" id="KW-1133">Transmembrane helix</keyword>
<keyword evidence="9" id="KW-0594">Phospholipid biosynthesis</keyword>
<evidence type="ECO:0000256" key="5">
    <source>
        <dbReference type="ARBA" id="ARBA00013211"/>
    </source>
</evidence>
<evidence type="ECO:0000256" key="6">
    <source>
        <dbReference type="ARBA" id="ARBA00016139"/>
    </source>
</evidence>
<evidence type="ECO:0000256" key="8">
    <source>
        <dbReference type="ARBA" id="ARBA00023315"/>
    </source>
</evidence>
<feature type="transmembrane region" description="Helical" evidence="10">
    <location>
        <begin position="7"/>
        <end position="32"/>
    </location>
</feature>
<dbReference type="UniPathway" id="UPA00557">
    <property type="reaction ID" value="UER00613"/>
</dbReference>
<keyword evidence="9" id="KW-0444">Lipid biosynthesis</keyword>
<dbReference type="NCBIfam" id="TIGR00530">
    <property type="entry name" value="AGP_acyltrn"/>
    <property type="match status" value="1"/>
</dbReference>
<dbReference type="RefSeq" id="WP_120542935.1">
    <property type="nucleotide sequence ID" value="NZ_RAVZ01000176.1"/>
</dbReference>
<proteinExistence type="inferred from homology"/>
<evidence type="ECO:0000256" key="1">
    <source>
        <dbReference type="ARBA" id="ARBA00001141"/>
    </source>
</evidence>
<evidence type="ECO:0000259" key="11">
    <source>
        <dbReference type="SMART" id="SM00563"/>
    </source>
</evidence>
<dbReference type="GO" id="GO:0016024">
    <property type="term" value="P:CDP-diacylglycerol biosynthetic process"/>
    <property type="evidence" value="ECO:0007669"/>
    <property type="project" value="UniProtKB-UniPathway"/>
</dbReference>
<dbReference type="Pfam" id="PF01553">
    <property type="entry name" value="Acyltransferase"/>
    <property type="match status" value="1"/>
</dbReference>
<keyword evidence="8 9" id="KW-0012">Acyltransferase</keyword>
<organism evidence="12 13">
    <name type="scientific">Corallococcus terminator</name>
    <dbReference type="NCBI Taxonomy" id="2316733"/>
    <lineage>
        <taxon>Bacteria</taxon>
        <taxon>Pseudomonadati</taxon>
        <taxon>Myxococcota</taxon>
        <taxon>Myxococcia</taxon>
        <taxon>Myxococcales</taxon>
        <taxon>Cystobacterineae</taxon>
        <taxon>Myxococcaceae</taxon>
        <taxon>Corallococcus</taxon>
    </lineage>
</organism>
<dbReference type="EMBL" id="RAVZ01000176">
    <property type="protein sequence ID" value="RKG83595.1"/>
    <property type="molecule type" value="Genomic_DNA"/>
</dbReference>
<evidence type="ECO:0000256" key="4">
    <source>
        <dbReference type="ARBA" id="ARBA00008655"/>
    </source>
</evidence>
<keyword evidence="10" id="KW-0812">Transmembrane</keyword>
<dbReference type="Proteomes" id="UP000268094">
    <property type="component" value="Unassembled WGS sequence"/>
</dbReference>
<gene>
    <name evidence="12" type="ORF">D7V88_23760</name>
</gene>
<dbReference type="CDD" id="cd07989">
    <property type="entry name" value="LPLAT_AGPAT-like"/>
    <property type="match status" value="1"/>
</dbReference>
<evidence type="ECO:0000313" key="13">
    <source>
        <dbReference type="Proteomes" id="UP000268094"/>
    </source>
</evidence>
<dbReference type="OrthoDB" id="9809618at2"/>
<feature type="domain" description="Phospholipid/glycerol acyltransferase" evidence="11">
    <location>
        <begin position="75"/>
        <end position="187"/>
    </location>
</feature>
<dbReference type="InterPro" id="IPR002123">
    <property type="entry name" value="Plipid/glycerol_acylTrfase"/>
</dbReference>
<dbReference type="GO" id="GO:0016020">
    <property type="term" value="C:membrane"/>
    <property type="evidence" value="ECO:0007669"/>
    <property type="project" value="InterPro"/>
</dbReference>
<name>A0A3A8IK71_9BACT</name>
<accession>A0A3A8IK71</accession>
<dbReference type="PANTHER" id="PTHR10434">
    <property type="entry name" value="1-ACYL-SN-GLYCEROL-3-PHOSPHATE ACYLTRANSFERASE"/>
    <property type="match status" value="1"/>
</dbReference>
<keyword evidence="9" id="KW-1208">Phospholipid metabolism</keyword>
<evidence type="ECO:0000256" key="10">
    <source>
        <dbReference type="SAM" id="Phobius"/>
    </source>
</evidence>
<comment type="similarity">
    <text evidence="4 9">Belongs to the 1-acyl-sn-glycerol-3-phosphate acyltransferase family.</text>
</comment>
<dbReference type="SMART" id="SM00563">
    <property type="entry name" value="PlsC"/>
    <property type="match status" value="1"/>
</dbReference>
<comment type="pathway">
    <text evidence="2">Phospholipid metabolism; CDP-diacylglycerol biosynthesis; CDP-diacylglycerol from sn-glycerol 3-phosphate: step 2/3.</text>
</comment>
<evidence type="ECO:0000313" key="12">
    <source>
        <dbReference type="EMBL" id="RKG83595.1"/>
    </source>
</evidence>
<keyword evidence="9" id="KW-0443">Lipid metabolism</keyword>
<comment type="catalytic activity">
    <reaction evidence="1 9">
        <text>a 1-acyl-sn-glycero-3-phosphate + an acyl-CoA = a 1,2-diacyl-sn-glycero-3-phosphate + CoA</text>
        <dbReference type="Rhea" id="RHEA:19709"/>
        <dbReference type="ChEBI" id="CHEBI:57287"/>
        <dbReference type="ChEBI" id="CHEBI:57970"/>
        <dbReference type="ChEBI" id="CHEBI:58342"/>
        <dbReference type="ChEBI" id="CHEBI:58608"/>
        <dbReference type="EC" id="2.3.1.51"/>
    </reaction>
</comment>
<protein>
    <recommendedName>
        <fullName evidence="6 9">1-acyl-sn-glycerol-3-phosphate acyltransferase</fullName>
        <ecNumber evidence="5 9">2.3.1.51</ecNumber>
    </recommendedName>
</protein>
<dbReference type="GO" id="GO:0006654">
    <property type="term" value="P:phosphatidic acid biosynthetic process"/>
    <property type="evidence" value="ECO:0007669"/>
    <property type="project" value="TreeGrafter"/>
</dbReference>
<evidence type="ECO:0000256" key="7">
    <source>
        <dbReference type="ARBA" id="ARBA00022679"/>
    </source>
</evidence>
<keyword evidence="10" id="KW-0472">Membrane</keyword>
<comment type="pathway">
    <text evidence="3">Lipid metabolism.</text>
</comment>
<evidence type="ECO:0000256" key="3">
    <source>
        <dbReference type="ARBA" id="ARBA00005189"/>
    </source>
</evidence>
<evidence type="ECO:0000256" key="2">
    <source>
        <dbReference type="ARBA" id="ARBA00004728"/>
    </source>
</evidence>
<sequence length="240" mass="26880">MRYVVSLWFFVLFLVTAPLLFTLGAVLFVVAYPLDPDRQWLHVLVCRWCYGLWMHASPGWKVRVEGRELLPKGPCVYVVNHQSFADILAVMGLFTPYKFVAKASLFRTPLVGWMMTLLGYVPIVRGSSQSMEQLLGPCRKWLRRGIPVLIFPEGTYSPGELLPFKRGAFQLALEEHVPVVPVLVRGTRELVDGDGPWMSPRATVTVRVLPALPPESFGPDAVALATRVRDQYVEALAVAS</sequence>